<accession>A0A3L6R6E6</accession>
<dbReference type="EMBL" id="PQIB02000009">
    <property type="protein sequence ID" value="RLM98073.1"/>
    <property type="molecule type" value="Genomic_DNA"/>
</dbReference>
<gene>
    <name evidence="8" type="ORF">C2845_PM06G27070</name>
</gene>
<evidence type="ECO:0000313" key="9">
    <source>
        <dbReference type="Proteomes" id="UP000275267"/>
    </source>
</evidence>
<reference evidence="9" key="1">
    <citation type="journal article" date="2019" name="Nat. Commun.">
        <title>The genome of broomcorn millet.</title>
        <authorList>
            <person name="Zou C."/>
            <person name="Miki D."/>
            <person name="Li D."/>
            <person name="Tang Q."/>
            <person name="Xiao L."/>
            <person name="Rajput S."/>
            <person name="Deng P."/>
            <person name="Jia W."/>
            <person name="Huang R."/>
            <person name="Zhang M."/>
            <person name="Sun Y."/>
            <person name="Hu J."/>
            <person name="Fu X."/>
            <person name="Schnable P.S."/>
            <person name="Li F."/>
            <person name="Zhang H."/>
            <person name="Feng B."/>
            <person name="Zhu X."/>
            <person name="Liu R."/>
            <person name="Schnable J.C."/>
            <person name="Zhu J.-K."/>
            <person name="Zhang H."/>
        </authorList>
    </citation>
    <scope>NUCLEOTIDE SEQUENCE [LARGE SCALE GENOMIC DNA]</scope>
</reference>
<evidence type="ECO:0000256" key="1">
    <source>
        <dbReference type="ARBA" id="ARBA00010838"/>
    </source>
</evidence>
<comment type="similarity">
    <text evidence="1 6">Belongs to the glycosyl hydrolase 1 family.</text>
</comment>
<organism evidence="8 9">
    <name type="scientific">Panicum miliaceum</name>
    <name type="common">Proso millet</name>
    <name type="synonym">Broomcorn millet</name>
    <dbReference type="NCBI Taxonomy" id="4540"/>
    <lineage>
        <taxon>Eukaryota</taxon>
        <taxon>Viridiplantae</taxon>
        <taxon>Streptophyta</taxon>
        <taxon>Embryophyta</taxon>
        <taxon>Tracheophyta</taxon>
        <taxon>Spermatophyta</taxon>
        <taxon>Magnoliopsida</taxon>
        <taxon>Liliopsida</taxon>
        <taxon>Poales</taxon>
        <taxon>Poaceae</taxon>
        <taxon>PACMAD clade</taxon>
        <taxon>Panicoideae</taxon>
        <taxon>Panicodae</taxon>
        <taxon>Paniceae</taxon>
        <taxon>Panicinae</taxon>
        <taxon>Panicum</taxon>
        <taxon>Panicum sect. Panicum</taxon>
    </lineage>
</organism>
<dbReference type="PANTHER" id="PTHR10353">
    <property type="entry name" value="GLYCOSYL HYDROLASE"/>
    <property type="match status" value="1"/>
</dbReference>
<keyword evidence="9" id="KW-1185">Reference proteome</keyword>
<keyword evidence="4" id="KW-0326">Glycosidase</keyword>
<keyword evidence="7" id="KW-0732">Signal</keyword>
<evidence type="ECO:0000256" key="2">
    <source>
        <dbReference type="ARBA" id="ARBA00022801"/>
    </source>
</evidence>
<evidence type="ECO:0000256" key="4">
    <source>
        <dbReference type="ARBA" id="ARBA00023295"/>
    </source>
</evidence>
<evidence type="ECO:0000256" key="7">
    <source>
        <dbReference type="SAM" id="SignalP"/>
    </source>
</evidence>
<dbReference type="Pfam" id="PF00232">
    <property type="entry name" value="Glyco_hydro_1"/>
    <property type="match status" value="1"/>
</dbReference>
<feature type="chain" id="PRO_5018134910" evidence="7">
    <location>
        <begin position="24"/>
        <end position="516"/>
    </location>
</feature>
<protein>
    <submittedName>
        <fullName evidence="8">Beta-glucosidase 38-like</fullName>
    </submittedName>
</protein>
<comment type="caution">
    <text evidence="8">The sequence shown here is derived from an EMBL/GenBank/DDBJ whole genome shotgun (WGS) entry which is preliminary data.</text>
</comment>
<dbReference type="PANTHER" id="PTHR10353:SF56">
    <property type="entry name" value="BETA-GLUCOSIDASE 38"/>
    <property type="match status" value="1"/>
</dbReference>
<evidence type="ECO:0000313" key="8">
    <source>
        <dbReference type="EMBL" id="RLM98073.1"/>
    </source>
</evidence>
<keyword evidence="3" id="KW-1015">Disulfide bond</keyword>
<evidence type="ECO:0000256" key="6">
    <source>
        <dbReference type="RuleBase" id="RU003690"/>
    </source>
</evidence>
<dbReference type="SUPFAM" id="SSF51445">
    <property type="entry name" value="(Trans)glycosidases"/>
    <property type="match status" value="1"/>
</dbReference>
<evidence type="ECO:0000256" key="3">
    <source>
        <dbReference type="ARBA" id="ARBA00023157"/>
    </source>
</evidence>
<dbReference type="AlphaFoldDB" id="A0A3L6R6E6"/>
<feature type="signal peptide" evidence="7">
    <location>
        <begin position="1"/>
        <end position="23"/>
    </location>
</feature>
<evidence type="ECO:0000256" key="5">
    <source>
        <dbReference type="ARBA" id="ARBA00065078"/>
    </source>
</evidence>
<dbReference type="STRING" id="4540.A0A3L6R6E6"/>
<dbReference type="PRINTS" id="PR00131">
    <property type="entry name" value="GLHYDRLASE1"/>
</dbReference>
<dbReference type="FunFam" id="3.20.20.80:FF:000041">
    <property type="entry name" value="Beta-glucosidase 7"/>
    <property type="match status" value="1"/>
</dbReference>
<dbReference type="InterPro" id="IPR001360">
    <property type="entry name" value="Glyco_hydro_1"/>
</dbReference>
<dbReference type="GO" id="GO:0005975">
    <property type="term" value="P:carbohydrate metabolic process"/>
    <property type="evidence" value="ECO:0007669"/>
    <property type="project" value="InterPro"/>
</dbReference>
<sequence length="516" mass="59260">MATLAPLLLHGLLALSLALVAHGIPGDHGNLTRQSFPPGFVFGTASSAYQVEGNTLKYGRGPCIWDTFLKYPGTTPDNATANVTVDEYNRYMDDVDNMVRVGFDAYRFSISWSRIFPSGIGRINKDGVDYYHRLINYLLANHITPYVVLYHYDLPQVLQDQYNGWLNPRIVVDFTRFADFCFKTYGDRVKNWFTINEPRMMASHGYGDGYFPPARCTGCHFGGNSATEPYIAGHHLLLAHASAVKLYREKYQATRTMLTIPGKARFQVPQGGKIGILLDFVWYEPLTSSIDDEYAAHRARMFTLGWFLHPITYGHYPESMEKIVMGRLPNFTVEQSAMVKGSADYIAINHYTTYYASNFVNETHTSYANDWHLTHWIVCPDERNGVPIGKKGYSDWLYVVPWGLYKALLWTKEKFNNPIMLIGENGIDQSGSDSLPYALYDNFRIDYFEKYLHELQCAIHDGAKVIGYFAWSLLDNFEWRLGFTSKFGIVYVDRTTFMRYPKDSARWFRKIIKNEE</sequence>
<proteinExistence type="inferred from homology"/>
<dbReference type="Gene3D" id="3.20.20.80">
    <property type="entry name" value="Glycosidases"/>
    <property type="match status" value="1"/>
</dbReference>
<dbReference type="OrthoDB" id="65569at2759"/>
<dbReference type="GO" id="GO:0008422">
    <property type="term" value="F:beta-glucosidase activity"/>
    <property type="evidence" value="ECO:0007669"/>
    <property type="project" value="UniProtKB-ARBA"/>
</dbReference>
<dbReference type="InterPro" id="IPR017853">
    <property type="entry name" value="GH"/>
</dbReference>
<keyword evidence="2" id="KW-0378">Hydrolase</keyword>
<comment type="subunit">
    <text evidence="5">Homo- and heterodimer.</text>
</comment>
<dbReference type="Proteomes" id="UP000275267">
    <property type="component" value="Unassembled WGS sequence"/>
</dbReference>
<name>A0A3L6R6E6_PANMI</name>